<dbReference type="Proteomes" id="UP000239560">
    <property type="component" value="Unassembled WGS sequence"/>
</dbReference>
<accession>A0A2S9ZYQ4</accession>
<feature type="compositionally biased region" description="Basic and acidic residues" evidence="1">
    <location>
        <begin position="70"/>
        <end position="95"/>
    </location>
</feature>
<feature type="compositionally biased region" description="Basic and acidic residues" evidence="1">
    <location>
        <begin position="24"/>
        <end position="41"/>
    </location>
</feature>
<feature type="region of interest" description="Disordered" evidence="1">
    <location>
        <begin position="16"/>
        <end position="95"/>
    </location>
</feature>
<feature type="chain" id="PRO_5015462020" description="Secreted protein" evidence="2">
    <location>
        <begin position="20"/>
        <end position="95"/>
    </location>
</feature>
<evidence type="ECO:0000313" key="4">
    <source>
        <dbReference type="Proteomes" id="UP000239560"/>
    </source>
</evidence>
<organism evidence="3 4">
    <name type="scientific">Rhodotorula toruloides</name>
    <name type="common">Yeast</name>
    <name type="synonym">Rhodosporidium toruloides</name>
    <dbReference type="NCBI Taxonomy" id="5286"/>
    <lineage>
        <taxon>Eukaryota</taxon>
        <taxon>Fungi</taxon>
        <taxon>Dikarya</taxon>
        <taxon>Basidiomycota</taxon>
        <taxon>Pucciniomycotina</taxon>
        <taxon>Microbotryomycetes</taxon>
        <taxon>Sporidiobolales</taxon>
        <taxon>Sporidiobolaceae</taxon>
        <taxon>Rhodotorula</taxon>
    </lineage>
</organism>
<evidence type="ECO:0000256" key="1">
    <source>
        <dbReference type="SAM" id="MobiDB-lite"/>
    </source>
</evidence>
<feature type="compositionally biased region" description="Low complexity" evidence="1">
    <location>
        <begin position="47"/>
        <end position="57"/>
    </location>
</feature>
<evidence type="ECO:0000256" key="2">
    <source>
        <dbReference type="SAM" id="SignalP"/>
    </source>
</evidence>
<dbReference type="AlphaFoldDB" id="A0A2S9ZYQ4"/>
<dbReference type="EMBL" id="LCTV02000013">
    <property type="protein sequence ID" value="PRQ70898.1"/>
    <property type="molecule type" value="Genomic_DNA"/>
</dbReference>
<keyword evidence="2" id="KW-0732">Signal</keyword>
<proteinExistence type="predicted"/>
<protein>
    <recommendedName>
        <fullName evidence="5">Secreted protein</fullName>
    </recommendedName>
</protein>
<feature type="compositionally biased region" description="Basic residues" evidence="1">
    <location>
        <begin position="58"/>
        <end position="69"/>
    </location>
</feature>
<comment type="caution">
    <text evidence="3">The sequence shown here is derived from an EMBL/GenBank/DDBJ whole genome shotgun (WGS) entry which is preliminary data.</text>
</comment>
<sequence>MSLSILLWWFLSSREGPSALPSKRAQDEVEHVVREGERTNRDAGAFARALRPPLRLRQSARRSGRPGRVRRIEASRRDEKVRGRAGRVDEACGRS</sequence>
<evidence type="ECO:0000313" key="3">
    <source>
        <dbReference type="EMBL" id="PRQ70898.1"/>
    </source>
</evidence>
<reference evidence="3 4" key="1">
    <citation type="journal article" date="2018" name="Elife">
        <title>Functional genomics of lipid metabolism in the oleaginous yeast Rhodosporidium toruloides.</title>
        <authorList>
            <person name="Coradetti S.T."/>
            <person name="Pinel D."/>
            <person name="Geiselman G."/>
            <person name="Ito M."/>
            <person name="Mondo S."/>
            <person name="Reilly M.C."/>
            <person name="Cheng Y.F."/>
            <person name="Bauer S."/>
            <person name="Grigoriev I."/>
            <person name="Gladden J.M."/>
            <person name="Simmons B.A."/>
            <person name="Brem R."/>
            <person name="Arkin A.P."/>
            <person name="Skerker J.M."/>
        </authorList>
    </citation>
    <scope>NUCLEOTIDE SEQUENCE [LARGE SCALE GENOMIC DNA]</scope>
    <source>
        <strain evidence="3 4">NBRC 0880</strain>
    </source>
</reference>
<feature type="signal peptide" evidence="2">
    <location>
        <begin position="1"/>
        <end position="19"/>
    </location>
</feature>
<evidence type="ECO:0008006" key="5">
    <source>
        <dbReference type="Google" id="ProtNLM"/>
    </source>
</evidence>
<gene>
    <name evidence="3" type="ORF">AAT19DRAFT_10438</name>
</gene>
<name>A0A2S9ZYQ4_RHOTO</name>